<dbReference type="OrthoDB" id="268835at2"/>
<keyword evidence="3" id="KW-0949">S-adenosyl-L-methionine</keyword>
<keyword evidence="8" id="KW-1185">Reference proteome</keyword>
<dbReference type="SMART" id="SM01144">
    <property type="entry name" value="DTW"/>
    <property type="match status" value="1"/>
</dbReference>
<dbReference type="InterPro" id="IPR005636">
    <property type="entry name" value="DTW"/>
</dbReference>
<keyword evidence="4" id="KW-0819">tRNA processing</keyword>
<comment type="caution">
    <text evidence="7">The sequence shown here is derived from an EMBL/GenBank/DDBJ whole genome shotgun (WGS) entry which is preliminary data.</text>
</comment>
<dbReference type="Proteomes" id="UP000243451">
    <property type="component" value="Unassembled WGS sequence"/>
</dbReference>
<reference evidence="7 8" key="1">
    <citation type="submission" date="2018-01" db="EMBL/GenBank/DDBJ databases">
        <title>Draft genome of the type strain Pseudomonas oceani DSM 100277 isolated from the deep water in Okinawa trough, northwestern Pacific Ocean.</title>
        <authorList>
            <person name="Gomila M."/>
            <person name="Mulet M."/>
            <person name="Garcia-Valdes E."/>
            <person name="Lalucat J."/>
        </authorList>
    </citation>
    <scope>NUCLEOTIDE SEQUENCE [LARGE SCALE GENOMIC DNA]</scope>
    <source>
        <strain evidence="7 8">DSM 100277</strain>
    </source>
</reference>
<gene>
    <name evidence="7" type="ORF">C1949_04005</name>
</gene>
<dbReference type="EMBL" id="PPSK01000002">
    <property type="protein sequence ID" value="POB05854.1"/>
    <property type="molecule type" value="Genomic_DNA"/>
</dbReference>
<organism evidence="7 8">
    <name type="scientific">Halopseudomonas oceani</name>
    <dbReference type="NCBI Taxonomy" id="1708783"/>
    <lineage>
        <taxon>Bacteria</taxon>
        <taxon>Pseudomonadati</taxon>
        <taxon>Pseudomonadota</taxon>
        <taxon>Gammaproteobacteria</taxon>
        <taxon>Pseudomonadales</taxon>
        <taxon>Pseudomonadaceae</taxon>
        <taxon>Halopseudomonas</taxon>
    </lineage>
</organism>
<sequence>MPQASRRQRCAACFRPLSHCLCHLIPRLWPDTQLLVIQHPDETSHALNTARLLVSGLVNAHLLITESLDEHPQWVARLSDASWRNELLFPGADAVELVPANDGRPRRLVLLDGTWRKARKLLYLNPVLQALPQVRLVDGLVSRYRIRKVPVPGALATIEAGAEALSVLHPGFAREQLLAPFDALIEGQIQAMGEQRYLHNYRSNS</sequence>
<dbReference type="GO" id="GO:0008033">
    <property type="term" value="P:tRNA processing"/>
    <property type="evidence" value="ECO:0007669"/>
    <property type="project" value="UniProtKB-KW"/>
</dbReference>
<accession>A0A2P4EZE0</accession>
<dbReference type="PANTHER" id="PTHR21392:SF0">
    <property type="entry name" value="TRNA-URIDINE AMINOCARBOXYPROPYLTRANSFERASE 2"/>
    <property type="match status" value="1"/>
</dbReference>
<dbReference type="AlphaFoldDB" id="A0A2P4EZE0"/>
<evidence type="ECO:0000256" key="3">
    <source>
        <dbReference type="ARBA" id="ARBA00022691"/>
    </source>
</evidence>
<evidence type="ECO:0000256" key="5">
    <source>
        <dbReference type="ARBA" id="ARBA00034489"/>
    </source>
</evidence>
<dbReference type="PANTHER" id="PTHR21392">
    <property type="entry name" value="TRNA-URIDINE AMINOCARBOXYPROPYLTRANSFERASE 2"/>
    <property type="match status" value="1"/>
</dbReference>
<dbReference type="RefSeq" id="WP_104737173.1">
    <property type="nucleotide sequence ID" value="NZ_BMHR01000004.1"/>
</dbReference>
<dbReference type="EC" id="2.5.1.25" evidence="1"/>
<comment type="similarity">
    <text evidence="5">Belongs to the TDD superfamily. DTWD2 family.</text>
</comment>
<proteinExistence type="inferred from homology"/>
<evidence type="ECO:0000259" key="6">
    <source>
        <dbReference type="SMART" id="SM01144"/>
    </source>
</evidence>
<evidence type="ECO:0000313" key="8">
    <source>
        <dbReference type="Proteomes" id="UP000243451"/>
    </source>
</evidence>
<evidence type="ECO:0000256" key="2">
    <source>
        <dbReference type="ARBA" id="ARBA00022679"/>
    </source>
</evidence>
<keyword evidence="2" id="KW-0808">Transferase</keyword>
<evidence type="ECO:0000256" key="1">
    <source>
        <dbReference type="ARBA" id="ARBA00012386"/>
    </source>
</evidence>
<evidence type="ECO:0000313" key="7">
    <source>
        <dbReference type="EMBL" id="POB05854.1"/>
    </source>
</evidence>
<name>A0A2P4EZE0_9GAMM</name>
<dbReference type="Pfam" id="PF03942">
    <property type="entry name" value="DTW"/>
    <property type="match status" value="1"/>
</dbReference>
<dbReference type="InterPro" id="IPR039262">
    <property type="entry name" value="DTWD2/TAPT"/>
</dbReference>
<dbReference type="GO" id="GO:0016432">
    <property type="term" value="F:tRNA-uridine aminocarboxypropyltransferase activity"/>
    <property type="evidence" value="ECO:0007669"/>
    <property type="project" value="UniProtKB-EC"/>
</dbReference>
<evidence type="ECO:0000256" key="4">
    <source>
        <dbReference type="ARBA" id="ARBA00022694"/>
    </source>
</evidence>
<protein>
    <recommendedName>
        <fullName evidence="1">tRNA-uridine aminocarboxypropyltransferase</fullName>
        <ecNumber evidence="1">2.5.1.25</ecNumber>
    </recommendedName>
</protein>
<feature type="domain" description="DTW" evidence="6">
    <location>
        <begin position="6"/>
        <end position="193"/>
    </location>
</feature>